<name>A0A397J0Z5_9GLOM</name>
<gene>
    <name evidence="1" type="ORF">Glove_137g9</name>
</gene>
<reference evidence="1 2" key="1">
    <citation type="submission" date="2018-08" db="EMBL/GenBank/DDBJ databases">
        <title>Genome and evolution of the arbuscular mycorrhizal fungus Diversispora epigaea (formerly Glomus versiforme) and its bacterial endosymbionts.</title>
        <authorList>
            <person name="Sun X."/>
            <person name="Fei Z."/>
            <person name="Harrison M."/>
        </authorList>
    </citation>
    <scope>NUCLEOTIDE SEQUENCE [LARGE SCALE GENOMIC DNA]</scope>
    <source>
        <strain evidence="1 2">IT104</strain>
    </source>
</reference>
<evidence type="ECO:0000313" key="1">
    <source>
        <dbReference type="EMBL" id="RHZ80358.1"/>
    </source>
</evidence>
<dbReference type="AlphaFoldDB" id="A0A397J0Z5"/>
<dbReference type="OrthoDB" id="2440320at2759"/>
<accession>A0A397J0Z5</accession>
<evidence type="ECO:0000313" key="2">
    <source>
        <dbReference type="Proteomes" id="UP000266861"/>
    </source>
</evidence>
<protein>
    <submittedName>
        <fullName evidence="1">Uncharacterized protein</fullName>
    </submittedName>
</protein>
<comment type="caution">
    <text evidence="1">The sequence shown here is derived from an EMBL/GenBank/DDBJ whole genome shotgun (WGS) entry which is preliminary data.</text>
</comment>
<proteinExistence type="predicted"/>
<keyword evidence="2" id="KW-1185">Reference proteome</keyword>
<dbReference type="Proteomes" id="UP000266861">
    <property type="component" value="Unassembled WGS sequence"/>
</dbReference>
<sequence length="68" mass="8183">MKASPSEIKTWKELPVVRECFEKLHKIIPDETMTWCRKIIRETWPDVGKISDEQIIHHIDSEFSKDFR</sequence>
<dbReference type="EMBL" id="PQFF01000128">
    <property type="protein sequence ID" value="RHZ80358.1"/>
    <property type="molecule type" value="Genomic_DNA"/>
</dbReference>
<organism evidence="1 2">
    <name type="scientific">Diversispora epigaea</name>
    <dbReference type="NCBI Taxonomy" id="1348612"/>
    <lineage>
        <taxon>Eukaryota</taxon>
        <taxon>Fungi</taxon>
        <taxon>Fungi incertae sedis</taxon>
        <taxon>Mucoromycota</taxon>
        <taxon>Glomeromycotina</taxon>
        <taxon>Glomeromycetes</taxon>
        <taxon>Diversisporales</taxon>
        <taxon>Diversisporaceae</taxon>
        <taxon>Diversispora</taxon>
    </lineage>
</organism>